<keyword evidence="4" id="KW-1185">Reference proteome</keyword>
<protein>
    <submittedName>
        <fullName evidence="3">ABC transporter substrate-binding protein</fullName>
    </submittedName>
</protein>
<proteinExistence type="predicted"/>
<feature type="chain" id="PRO_5046912420" evidence="2">
    <location>
        <begin position="21"/>
        <end position="355"/>
    </location>
</feature>
<name>A0ABW4NYS2_9NOCA</name>
<evidence type="ECO:0000313" key="4">
    <source>
        <dbReference type="Proteomes" id="UP001597286"/>
    </source>
</evidence>
<evidence type="ECO:0000256" key="1">
    <source>
        <dbReference type="ARBA" id="ARBA00022729"/>
    </source>
</evidence>
<dbReference type="Pfam" id="PF13416">
    <property type="entry name" value="SBP_bac_8"/>
    <property type="match status" value="1"/>
</dbReference>
<comment type="caution">
    <text evidence="3">The sequence shown here is derived from an EMBL/GenBank/DDBJ whole genome shotgun (WGS) entry which is preliminary data.</text>
</comment>
<dbReference type="Proteomes" id="UP001597286">
    <property type="component" value="Unassembled WGS sequence"/>
</dbReference>
<dbReference type="Gene3D" id="3.40.190.10">
    <property type="entry name" value="Periplasmic binding protein-like II"/>
    <property type="match status" value="2"/>
</dbReference>
<dbReference type="EMBL" id="JBHUFB010000003">
    <property type="protein sequence ID" value="MFD1810993.1"/>
    <property type="molecule type" value="Genomic_DNA"/>
</dbReference>
<dbReference type="SUPFAM" id="SSF53850">
    <property type="entry name" value="Periplasmic binding protein-like II"/>
    <property type="match status" value="1"/>
</dbReference>
<reference evidence="4" key="1">
    <citation type="journal article" date="2019" name="Int. J. Syst. Evol. Microbiol.">
        <title>The Global Catalogue of Microorganisms (GCM) 10K type strain sequencing project: providing services to taxonomists for standard genome sequencing and annotation.</title>
        <authorList>
            <consortium name="The Broad Institute Genomics Platform"/>
            <consortium name="The Broad Institute Genome Sequencing Center for Infectious Disease"/>
            <person name="Wu L."/>
            <person name="Ma J."/>
        </authorList>
    </citation>
    <scope>NUCLEOTIDE SEQUENCE [LARGE SCALE GENOMIC DNA]</scope>
    <source>
        <strain evidence="4">DT72</strain>
    </source>
</reference>
<sequence>MHIPPVRRLLAVSLTVIALGAGGVACTVGEGGASATGAAADLGPTGDAAWQDIVDKAKQEGSVTFYSAQNTAQNDEVARRFEEAYGITVNVVRDVEANLQTKLAAEWATGNVVADVVSQTGVGWVGNEGAAGRFAVPVGPALDLPEYRREENFVDDKSFATAAAIVAFGWNTDRVPDGLTSVSDFLDPDLAGGKLGIQEPVSASQVDFYQYLESNYGPDFLERLAAQKPRIYPGILPIGQALTSGEVAAGFSGALTDEVDGGAPVGFDVPETLWGARFYASVLADAPHPNAAQLLANFLVTPAGQTAYTRKTASVLPGIDGAVATVDRVAQQDLSKLTPEAVDAYRARWKSLFVG</sequence>
<feature type="signal peptide" evidence="2">
    <location>
        <begin position="1"/>
        <end position="20"/>
    </location>
</feature>
<evidence type="ECO:0000256" key="2">
    <source>
        <dbReference type="SAM" id="SignalP"/>
    </source>
</evidence>
<accession>A0ABW4NYS2</accession>
<keyword evidence="1 2" id="KW-0732">Signal</keyword>
<dbReference type="PANTHER" id="PTHR30006">
    <property type="entry name" value="THIAMINE-BINDING PERIPLASMIC PROTEIN-RELATED"/>
    <property type="match status" value="1"/>
</dbReference>
<organism evidence="3 4">
    <name type="scientific">Rhodococcus gannanensis</name>
    <dbReference type="NCBI Taxonomy" id="1960308"/>
    <lineage>
        <taxon>Bacteria</taxon>
        <taxon>Bacillati</taxon>
        <taxon>Actinomycetota</taxon>
        <taxon>Actinomycetes</taxon>
        <taxon>Mycobacteriales</taxon>
        <taxon>Nocardiaceae</taxon>
        <taxon>Rhodococcus</taxon>
    </lineage>
</organism>
<gene>
    <name evidence="3" type="ORF">ACFSJG_02095</name>
</gene>
<evidence type="ECO:0000313" key="3">
    <source>
        <dbReference type="EMBL" id="MFD1810993.1"/>
    </source>
</evidence>
<dbReference type="InterPro" id="IPR006059">
    <property type="entry name" value="SBP"/>
</dbReference>
<dbReference type="RefSeq" id="WP_378483552.1">
    <property type="nucleotide sequence ID" value="NZ_JBHUFB010000003.1"/>
</dbReference>
<dbReference type="PROSITE" id="PS51257">
    <property type="entry name" value="PROKAR_LIPOPROTEIN"/>
    <property type="match status" value="1"/>
</dbReference>